<dbReference type="RefSeq" id="WP_092991410.1">
    <property type="nucleotide sequence ID" value="NZ_FMWD01000001.1"/>
</dbReference>
<dbReference type="Proteomes" id="UP000199648">
    <property type="component" value="Unassembled WGS sequence"/>
</dbReference>
<reference evidence="3 4" key="1">
    <citation type="submission" date="2016-10" db="EMBL/GenBank/DDBJ databases">
        <authorList>
            <person name="de Groot N.N."/>
        </authorList>
    </citation>
    <scope>NUCLEOTIDE SEQUENCE [LARGE SCALE GENOMIC DNA]</scope>
    <source>
        <strain evidence="3 4">HLD2</strain>
    </source>
</reference>
<dbReference type="PRINTS" id="PR01438">
    <property type="entry name" value="UNVRSLSTRESS"/>
</dbReference>
<feature type="domain" description="UspA" evidence="2">
    <location>
        <begin position="1"/>
        <end position="137"/>
    </location>
</feature>
<evidence type="ECO:0000313" key="3">
    <source>
        <dbReference type="EMBL" id="SCZ49080.1"/>
    </source>
</evidence>
<sequence>MFNKIMVPVDLAHLDALEKSLTVAADMARHYDAALCYVGVTTSQPSAVARTPEEYKTKLTAFARQHTPDNGHPATVAVYNSHDPVANLDDILIQAIKDVKADLVVMGTHLPHHIDAVMPANGSKVAAHSDVSVFLVRP</sequence>
<dbReference type="SUPFAM" id="SSF52402">
    <property type="entry name" value="Adenine nucleotide alpha hydrolases-like"/>
    <property type="match status" value="1"/>
</dbReference>
<evidence type="ECO:0000259" key="2">
    <source>
        <dbReference type="Pfam" id="PF00582"/>
    </source>
</evidence>
<evidence type="ECO:0000313" key="4">
    <source>
        <dbReference type="Proteomes" id="UP000199648"/>
    </source>
</evidence>
<protein>
    <submittedName>
        <fullName evidence="3">Nucleotide-binding universal stress protein, UspA family</fullName>
    </submittedName>
</protein>
<dbReference type="OrthoDB" id="9792500at2"/>
<gene>
    <name evidence="3" type="ORF">SAMN03097708_00035</name>
</gene>
<dbReference type="STRING" id="415747.SAMN03097708_00035"/>
<accession>A0A1G5PJ11</accession>
<name>A0A1G5PJ11_9GAMM</name>
<keyword evidence="4" id="KW-1185">Reference proteome</keyword>
<proteinExistence type="inferred from homology"/>
<dbReference type="Gene3D" id="3.40.50.620">
    <property type="entry name" value="HUPs"/>
    <property type="match status" value="1"/>
</dbReference>
<dbReference type="EMBL" id="FMWD01000001">
    <property type="protein sequence ID" value="SCZ49080.1"/>
    <property type="molecule type" value="Genomic_DNA"/>
</dbReference>
<dbReference type="AlphaFoldDB" id="A0A1G5PJ11"/>
<dbReference type="CDD" id="cd00293">
    <property type="entry name" value="USP-like"/>
    <property type="match status" value="1"/>
</dbReference>
<comment type="similarity">
    <text evidence="1">Belongs to the universal stress protein A family.</text>
</comment>
<organism evidence="3 4">
    <name type="scientific">Thiohalomonas denitrificans</name>
    <dbReference type="NCBI Taxonomy" id="415747"/>
    <lineage>
        <taxon>Bacteria</taxon>
        <taxon>Pseudomonadati</taxon>
        <taxon>Pseudomonadota</taxon>
        <taxon>Gammaproteobacteria</taxon>
        <taxon>Thiohalomonadales</taxon>
        <taxon>Thiohalomonadaceae</taxon>
        <taxon>Thiohalomonas</taxon>
    </lineage>
</organism>
<dbReference type="InterPro" id="IPR006016">
    <property type="entry name" value="UspA"/>
</dbReference>
<dbReference type="Pfam" id="PF00582">
    <property type="entry name" value="Usp"/>
    <property type="match status" value="1"/>
</dbReference>
<dbReference type="InterPro" id="IPR014729">
    <property type="entry name" value="Rossmann-like_a/b/a_fold"/>
</dbReference>
<dbReference type="InterPro" id="IPR006015">
    <property type="entry name" value="Universal_stress_UspA"/>
</dbReference>
<evidence type="ECO:0000256" key="1">
    <source>
        <dbReference type="ARBA" id="ARBA00008791"/>
    </source>
</evidence>